<keyword evidence="8" id="KW-0406">Ion transport</keyword>
<evidence type="ECO:0000256" key="7">
    <source>
        <dbReference type="ARBA" id="ARBA00023004"/>
    </source>
</evidence>
<evidence type="ECO:0000256" key="9">
    <source>
        <dbReference type="ARBA" id="ARBA00023136"/>
    </source>
</evidence>
<name>A0ABT2HLK4_9MICO</name>
<keyword evidence="4" id="KW-0410">Iron transport</keyword>
<dbReference type="InterPro" id="IPR051535">
    <property type="entry name" value="Siderophore_ABC-ATPase"/>
</dbReference>
<dbReference type="Proteomes" id="UP001652264">
    <property type="component" value="Unassembled WGS sequence"/>
</dbReference>
<keyword evidence="6 12" id="KW-0067">ATP-binding</keyword>
<proteinExistence type="predicted"/>
<evidence type="ECO:0000256" key="5">
    <source>
        <dbReference type="ARBA" id="ARBA00022741"/>
    </source>
</evidence>
<organism evidence="12 13">
    <name type="scientific">Curtobacterium citreum</name>
    <dbReference type="NCBI Taxonomy" id="2036"/>
    <lineage>
        <taxon>Bacteria</taxon>
        <taxon>Bacillati</taxon>
        <taxon>Actinomycetota</taxon>
        <taxon>Actinomycetes</taxon>
        <taxon>Micrococcales</taxon>
        <taxon>Microbacteriaceae</taxon>
        <taxon>Curtobacterium</taxon>
    </lineage>
</organism>
<feature type="region of interest" description="Disordered" evidence="10">
    <location>
        <begin position="1"/>
        <end position="46"/>
    </location>
</feature>
<dbReference type="PROSITE" id="PS50893">
    <property type="entry name" value="ABC_TRANSPORTER_2"/>
    <property type="match status" value="1"/>
</dbReference>
<dbReference type="PROSITE" id="PS00211">
    <property type="entry name" value="ABC_TRANSPORTER_1"/>
    <property type="match status" value="1"/>
</dbReference>
<dbReference type="Pfam" id="PF00005">
    <property type="entry name" value="ABC_tran"/>
    <property type="match status" value="1"/>
</dbReference>
<evidence type="ECO:0000256" key="8">
    <source>
        <dbReference type="ARBA" id="ARBA00023065"/>
    </source>
</evidence>
<evidence type="ECO:0000256" key="6">
    <source>
        <dbReference type="ARBA" id="ARBA00022840"/>
    </source>
</evidence>
<evidence type="ECO:0000256" key="1">
    <source>
        <dbReference type="ARBA" id="ARBA00004202"/>
    </source>
</evidence>
<reference evidence="12 13" key="1">
    <citation type="submission" date="2022-08" db="EMBL/GenBank/DDBJ databases">
        <title>Taxonomy of Curtobacterium flaccumfaciens.</title>
        <authorList>
            <person name="Osdaghi E."/>
            <person name="Taghavi S.M."/>
            <person name="Hamidizade M."/>
            <person name="Abachi H."/>
            <person name="Fazliarab A."/>
            <person name="Baeyen S."/>
            <person name="Portier P."/>
            <person name="Van Vaerenbergh J."/>
            <person name="Jacques M.-A."/>
        </authorList>
    </citation>
    <scope>NUCLEOTIDE SEQUENCE [LARGE SCALE GENOMIC DNA]</scope>
    <source>
        <strain evidence="12 13">LMG8786T</strain>
    </source>
</reference>
<dbReference type="InterPro" id="IPR027417">
    <property type="entry name" value="P-loop_NTPase"/>
</dbReference>
<keyword evidence="5" id="KW-0547">Nucleotide-binding</keyword>
<evidence type="ECO:0000313" key="13">
    <source>
        <dbReference type="Proteomes" id="UP001652264"/>
    </source>
</evidence>
<feature type="domain" description="ABC transporter" evidence="11">
    <location>
        <begin position="50"/>
        <end position="286"/>
    </location>
</feature>
<dbReference type="PANTHER" id="PTHR42771:SF2">
    <property type="entry name" value="IRON(3+)-HYDROXAMATE IMPORT ATP-BINDING PROTEIN FHUC"/>
    <property type="match status" value="1"/>
</dbReference>
<keyword evidence="7" id="KW-0408">Iron</keyword>
<feature type="compositionally biased region" description="Low complexity" evidence="10">
    <location>
        <begin position="1"/>
        <end position="40"/>
    </location>
</feature>
<evidence type="ECO:0000313" key="12">
    <source>
        <dbReference type="EMBL" id="MCS6524145.1"/>
    </source>
</evidence>
<dbReference type="EMBL" id="JANVAD010000011">
    <property type="protein sequence ID" value="MCS6524145.1"/>
    <property type="molecule type" value="Genomic_DNA"/>
</dbReference>
<dbReference type="GO" id="GO:0005524">
    <property type="term" value="F:ATP binding"/>
    <property type="evidence" value="ECO:0007669"/>
    <property type="project" value="UniProtKB-KW"/>
</dbReference>
<comment type="caution">
    <text evidence="12">The sequence shown here is derived from an EMBL/GenBank/DDBJ whole genome shotgun (WGS) entry which is preliminary data.</text>
</comment>
<dbReference type="Gene3D" id="3.40.50.300">
    <property type="entry name" value="P-loop containing nucleotide triphosphate hydrolases"/>
    <property type="match status" value="1"/>
</dbReference>
<evidence type="ECO:0000256" key="4">
    <source>
        <dbReference type="ARBA" id="ARBA00022496"/>
    </source>
</evidence>
<keyword evidence="3" id="KW-1003">Cell membrane</keyword>
<dbReference type="CDD" id="cd03214">
    <property type="entry name" value="ABC_Iron-Siderophores_B12_Hemin"/>
    <property type="match status" value="1"/>
</dbReference>
<dbReference type="PANTHER" id="PTHR42771">
    <property type="entry name" value="IRON(3+)-HYDROXAMATE IMPORT ATP-BINDING PROTEIN FHUC"/>
    <property type="match status" value="1"/>
</dbReference>
<accession>A0ABT2HLK4</accession>
<dbReference type="SMART" id="SM00382">
    <property type="entry name" value="AAA"/>
    <property type="match status" value="1"/>
</dbReference>
<dbReference type="InterPro" id="IPR017871">
    <property type="entry name" value="ABC_transporter-like_CS"/>
</dbReference>
<dbReference type="RefSeq" id="WP_229666979.1">
    <property type="nucleotide sequence ID" value="NZ_BMNV01000014.1"/>
</dbReference>
<keyword evidence="13" id="KW-1185">Reference proteome</keyword>
<keyword evidence="2" id="KW-0813">Transport</keyword>
<comment type="subcellular location">
    <subcellularLocation>
        <location evidence="1">Cell membrane</location>
        <topology evidence="1">Peripheral membrane protein</topology>
    </subcellularLocation>
</comment>
<dbReference type="InterPro" id="IPR003439">
    <property type="entry name" value="ABC_transporter-like_ATP-bd"/>
</dbReference>
<evidence type="ECO:0000256" key="2">
    <source>
        <dbReference type="ARBA" id="ARBA00022448"/>
    </source>
</evidence>
<sequence length="308" mass="32657">MTARTAPATTADTTAATAATSATTDAAATTSTTPADGPTRTAPPVGVPVLQARGLSVGYDREPVLRDLDLRIERGTVTTFLGANGCGKSTLLKAFGRVLRPQAGEILLDGTPIRREPNRAVARKLAILPQTPVAPAGTSVLDLVMRGRSPHQSWARPWTAEDADVAEQAIAATGLTEVAHRDVASLSGGQRQRAWIALVVAQQAETLLLDEPTTYLDLAHQLDVLRLVRRLNREQGSTVVMVLHDLSLAARYSDRLVVLHDGGVVADGTPHEVLTPEVLERAFGLHARVVPDPVTGAPMIVPEADEQD</sequence>
<dbReference type="SUPFAM" id="SSF52540">
    <property type="entry name" value="P-loop containing nucleoside triphosphate hydrolases"/>
    <property type="match status" value="1"/>
</dbReference>
<evidence type="ECO:0000256" key="3">
    <source>
        <dbReference type="ARBA" id="ARBA00022475"/>
    </source>
</evidence>
<dbReference type="InterPro" id="IPR003593">
    <property type="entry name" value="AAA+_ATPase"/>
</dbReference>
<evidence type="ECO:0000256" key="10">
    <source>
        <dbReference type="SAM" id="MobiDB-lite"/>
    </source>
</evidence>
<gene>
    <name evidence="12" type="ORF">NYQ28_16370</name>
</gene>
<evidence type="ECO:0000259" key="11">
    <source>
        <dbReference type="PROSITE" id="PS50893"/>
    </source>
</evidence>
<dbReference type="GeneID" id="95324973"/>
<keyword evidence="9" id="KW-0472">Membrane</keyword>
<protein>
    <submittedName>
        <fullName evidence="12">ABC transporter ATP-binding protein</fullName>
    </submittedName>
</protein>